<dbReference type="GeneID" id="20358825"/>
<dbReference type="Proteomes" id="UP000007978">
    <property type="component" value="Chromosome 1"/>
</dbReference>
<evidence type="ECO:0000313" key="2">
    <source>
        <dbReference type="Proteomes" id="UP000007978"/>
    </source>
</evidence>
<organism evidence="1 2">
    <name type="scientific">Fusarium pseudograminearum (strain CS3096)</name>
    <name type="common">Wheat and barley crown-rot fungus</name>
    <dbReference type="NCBI Taxonomy" id="1028729"/>
    <lineage>
        <taxon>Eukaryota</taxon>
        <taxon>Fungi</taxon>
        <taxon>Dikarya</taxon>
        <taxon>Ascomycota</taxon>
        <taxon>Pezizomycotina</taxon>
        <taxon>Sordariomycetes</taxon>
        <taxon>Hypocreomycetidae</taxon>
        <taxon>Hypocreales</taxon>
        <taxon>Nectriaceae</taxon>
        <taxon>Fusarium</taxon>
    </lineage>
</organism>
<dbReference type="AlphaFoldDB" id="K3W3J7"/>
<keyword evidence="2" id="KW-1185">Reference proteome</keyword>
<protein>
    <recommendedName>
        <fullName evidence="3">HNH nuclease domain-containing protein</fullName>
    </recommendedName>
</protein>
<dbReference type="OrthoDB" id="5416097at2759"/>
<sequence>MTPPRSLVSLWIDHPVPGLHESPTRLTYLLSIYRKVHKSDPEFRLCFEYLVAILLVDKKKIEKKGRLSIERVSPFIVQDRLQFISPFCKHYMFHLDPNNFTEDAWSHAKPRLPHYQHPVNEELFDKEPEEIKAALYYNSCFQTDPELSPVHPSEEQKTLCLERDGRKCVLTGESNTRVFHFIPITWNDTVEHNNATGILKQASVELADVDLVDDPGEICSVSGLGSSHKAWNMLCVQEHLYDHLVKGLCAFKFMRCTKLGHGKASVKLKFYWMPKLPTRSNFDLGDGANLNSGHSQFRHEVFELFKRIDAYYWHGCPTRFEETFRMGQTIVSGHQVDIRMSEEDAEKFESVVKVHWACVLFTALCGAAGRAWDLTGMDLSDGSLQPRVHEFEADEQEQTMDIKESGMIDSNFSLEEYF</sequence>
<dbReference type="EMBL" id="AFNW01000006">
    <property type="protein sequence ID" value="EKJ79520.1"/>
    <property type="molecule type" value="Genomic_DNA"/>
</dbReference>
<dbReference type="HOGENOM" id="CLU_041167_0_0_1"/>
<gene>
    <name evidence="1" type="ORF">FPSE_00205</name>
</gene>
<accession>K3W3J7</accession>
<dbReference type="eggNOG" id="ENOG502RD9U">
    <property type="taxonomic scope" value="Eukaryota"/>
</dbReference>
<dbReference type="RefSeq" id="XP_009251600.1">
    <property type="nucleotide sequence ID" value="XM_009253325.1"/>
</dbReference>
<dbReference type="KEGG" id="fpu:FPSE_00205"/>
<name>K3W3J7_FUSPC</name>
<evidence type="ECO:0000313" key="1">
    <source>
        <dbReference type="EMBL" id="EKJ79520.1"/>
    </source>
</evidence>
<proteinExistence type="predicted"/>
<comment type="caution">
    <text evidence="1">The sequence shown here is derived from an EMBL/GenBank/DDBJ whole genome shotgun (WGS) entry which is preliminary data.</text>
</comment>
<evidence type="ECO:0008006" key="3">
    <source>
        <dbReference type="Google" id="ProtNLM"/>
    </source>
</evidence>
<reference evidence="1 2" key="1">
    <citation type="journal article" date="2012" name="PLoS Pathog.">
        <title>Comparative pathogenomics reveals horizontally acquired novel virulence genes in fungi infecting cereal hosts.</title>
        <authorList>
            <person name="Gardiner D.M."/>
            <person name="McDonald M.C."/>
            <person name="Covarelli L."/>
            <person name="Solomon P.S."/>
            <person name="Rusu A.G."/>
            <person name="Marshall M."/>
            <person name="Kazan K."/>
            <person name="Chakraborty S."/>
            <person name="McDonald B.A."/>
            <person name="Manners J.M."/>
        </authorList>
    </citation>
    <scope>NUCLEOTIDE SEQUENCE [LARGE SCALE GENOMIC DNA]</scope>
    <source>
        <strain evidence="1 2">CS3096</strain>
    </source>
</reference>